<evidence type="ECO:0000256" key="17">
    <source>
        <dbReference type="ARBA" id="ARBA00023264"/>
    </source>
</evidence>
<evidence type="ECO:0000256" key="19">
    <source>
        <dbReference type="SAM" id="MobiDB-lite"/>
    </source>
</evidence>
<feature type="transmembrane region" description="Helical" evidence="20">
    <location>
        <begin position="212"/>
        <end position="231"/>
    </location>
</feature>
<reference evidence="21 22" key="1">
    <citation type="journal article" date="2011" name="J. Bacteriol.">
        <title>Complete genome sequence of Amycolicicoccus subflavus DQS3-9A1T, an actinomycete isolated from crude oil-polluted soil.</title>
        <authorList>
            <person name="Cai M."/>
            <person name="Chen W.M."/>
            <person name="Nie Y."/>
            <person name="Chi C.Q."/>
            <person name="Wang Y.N."/>
            <person name="Tang Y.Q."/>
            <person name="Li G.Y."/>
            <person name="Wu X.L."/>
        </authorList>
    </citation>
    <scope>NUCLEOTIDE SEQUENCE [LARGE SCALE GENOMIC DNA]</scope>
    <source>
        <strain evidence="22">DSM 45089 / DQS3-9A1</strain>
    </source>
</reference>
<proteinExistence type="inferred from homology"/>
<feature type="transmembrane region" description="Helical" evidence="20">
    <location>
        <begin position="285"/>
        <end position="303"/>
    </location>
</feature>
<dbReference type="Proteomes" id="UP000009235">
    <property type="component" value="Chromosome"/>
</dbReference>
<keyword evidence="17" id="KW-1208">Phospholipid metabolism</keyword>
<evidence type="ECO:0000256" key="6">
    <source>
        <dbReference type="ARBA" id="ARBA00012487"/>
    </source>
</evidence>
<feature type="region of interest" description="Disordered" evidence="19">
    <location>
        <begin position="1"/>
        <end position="32"/>
    </location>
</feature>
<keyword evidence="11 18" id="KW-0812">Transmembrane</keyword>
<dbReference type="GO" id="GO:0005886">
    <property type="term" value="C:plasma membrane"/>
    <property type="evidence" value="ECO:0007669"/>
    <property type="project" value="UniProtKB-SubCell"/>
</dbReference>
<keyword evidence="15 20" id="KW-0472">Membrane</keyword>
<dbReference type="InterPro" id="IPR000374">
    <property type="entry name" value="PC_trans"/>
</dbReference>
<keyword evidence="13 20" id="KW-1133">Transmembrane helix</keyword>
<evidence type="ECO:0000256" key="2">
    <source>
        <dbReference type="ARBA" id="ARBA00004651"/>
    </source>
</evidence>
<evidence type="ECO:0000256" key="12">
    <source>
        <dbReference type="ARBA" id="ARBA00022695"/>
    </source>
</evidence>
<dbReference type="Pfam" id="PF01148">
    <property type="entry name" value="CTP_transf_1"/>
    <property type="match status" value="1"/>
</dbReference>
<dbReference type="GO" id="GO:0004605">
    <property type="term" value="F:phosphatidate cytidylyltransferase activity"/>
    <property type="evidence" value="ECO:0007669"/>
    <property type="project" value="UniProtKB-EC"/>
</dbReference>
<feature type="transmembrane region" description="Helical" evidence="20">
    <location>
        <begin position="171"/>
        <end position="191"/>
    </location>
</feature>
<feature type="transmembrane region" description="Helical" evidence="20">
    <location>
        <begin position="61"/>
        <end position="77"/>
    </location>
</feature>
<evidence type="ECO:0000256" key="7">
    <source>
        <dbReference type="ARBA" id="ARBA00019373"/>
    </source>
</evidence>
<accession>F6EIX3</accession>
<keyword evidence="14" id="KW-0443">Lipid metabolism</keyword>
<keyword evidence="12 18" id="KW-0548">Nucleotidyltransferase</keyword>
<comment type="pathway">
    <text evidence="3 18">Phospholipid metabolism; CDP-diacylglycerol biosynthesis; CDP-diacylglycerol from sn-glycerol 3-phosphate: step 3/3.</text>
</comment>
<evidence type="ECO:0000256" key="9">
    <source>
        <dbReference type="ARBA" id="ARBA00022516"/>
    </source>
</evidence>
<evidence type="ECO:0000256" key="8">
    <source>
        <dbReference type="ARBA" id="ARBA00022475"/>
    </source>
</evidence>
<feature type="compositionally biased region" description="Polar residues" evidence="19">
    <location>
        <begin position="11"/>
        <end position="21"/>
    </location>
</feature>
<feature type="transmembrane region" description="Helical" evidence="20">
    <location>
        <begin position="84"/>
        <end position="104"/>
    </location>
</feature>
<protein>
    <recommendedName>
        <fullName evidence="7 18">Phosphatidate cytidylyltransferase</fullName>
        <ecNumber evidence="6 18">2.7.7.41</ecNumber>
    </recommendedName>
</protein>
<keyword evidence="9" id="KW-0444">Lipid biosynthesis</keyword>
<dbReference type="GO" id="GO:0016024">
    <property type="term" value="P:CDP-diacylglycerol biosynthetic process"/>
    <property type="evidence" value="ECO:0007669"/>
    <property type="project" value="UniProtKB-UniPathway"/>
</dbReference>
<evidence type="ECO:0000256" key="10">
    <source>
        <dbReference type="ARBA" id="ARBA00022679"/>
    </source>
</evidence>
<evidence type="ECO:0000256" key="14">
    <source>
        <dbReference type="ARBA" id="ARBA00023098"/>
    </source>
</evidence>
<sequence length="305" mass="31848">MAEDREPSHPMTGSGQPTNASAAEPPQKKSRAGRNLPAAIGVGVTLGALIIAILLVESRGWVVLVAAALTLAIWELYKRLRQQGFHLPLVPLIVGAPLTTLSALPFGVQGVLTGFATTAVVSMVWRLFHNGLGGKPENYVRDAAITLFVATWVILFGGIGALLVLTEQGAGPIWVLMIAVVCSDIGGYTAGVLFGKHPMVPQISPKKSWEGFAGSMIAGIIGSVITVSVFLDESPLLGVLVGAALVVSGTLGDLIESQFKRDLGIKDMGTLLPGHGGLMDRLDSLLISAVVVWGIVAVLGYQMTV</sequence>
<evidence type="ECO:0000256" key="15">
    <source>
        <dbReference type="ARBA" id="ARBA00023136"/>
    </source>
</evidence>
<feature type="transmembrane region" description="Helical" evidence="20">
    <location>
        <begin position="237"/>
        <end position="255"/>
    </location>
</feature>
<evidence type="ECO:0000256" key="4">
    <source>
        <dbReference type="ARBA" id="ARBA00005189"/>
    </source>
</evidence>
<dbReference type="STRING" id="443218.AS9A_1585"/>
<evidence type="ECO:0000256" key="11">
    <source>
        <dbReference type="ARBA" id="ARBA00022692"/>
    </source>
</evidence>
<dbReference type="HOGENOM" id="CLU_037294_0_0_11"/>
<gene>
    <name evidence="21" type="primary">cdsA</name>
    <name evidence="21" type="ordered locus">AS9A_1585</name>
</gene>
<evidence type="ECO:0000256" key="18">
    <source>
        <dbReference type="RuleBase" id="RU003938"/>
    </source>
</evidence>
<dbReference type="UniPathway" id="UPA00557">
    <property type="reaction ID" value="UER00614"/>
</dbReference>
<comment type="similarity">
    <text evidence="5 18">Belongs to the CDS family.</text>
</comment>
<comment type="catalytic activity">
    <reaction evidence="1 18">
        <text>a 1,2-diacyl-sn-glycero-3-phosphate + CTP + H(+) = a CDP-1,2-diacyl-sn-glycerol + diphosphate</text>
        <dbReference type="Rhea" id="RHEA:16229"/>
        <dbReference type="ChEBI" id="CHEBI:15378"/>
        <dbReference type="ChEBI" id="CHEBI:33019"/>
        <dbReference type="ChEBI" id="CHEBI:37563"/>
        <dbReference type="ChEBI" id="CHEBI:58332"/>
        <dbReference type="ChEBI" id="CHEBI:58608"/>
        <dbReference type="EC" id="2.7.7.41"/>
    </reaction>
</comment>
<evidence type="ECO:0000256" key="13">
    <source>
        <dbReference type="ARBA" id="ARBA00022989"/>
    </source>
</evidence>
<evidence type="ECO:0000256" key="1">
    <source>
        <dbReference type="ARBA" id="ARBA00001698"/>
    </source>
</evidence>
<dbReference type="EC" id="2.7.7.41" evidence="6 18"/>
<dbReference type="PANTHER" id="PTHR46382">
    <property type="entry name" value="PHOSPHATIDATE CYTIDYLYLTRANSFERASE"/>
    <property type="match status" value="1"/>
</dbReference>
<dbReference type="PROSITE" id="PS01315">
    <property type="entry name" value="CDS"/>
    <property type="match status" value="1"/>
</dbReference>
<evidence type="ECO:0000256" key="16">
    <source>
        <dbReference type="ARBA" id="ARBA00023209"/>
    </source>
</evidence>
<dbReference type="PANTHER" id="PTHR46382:SF1">
    <property type="entry name" value="PHOSPHATIDATE CYTIDYLYLTRANSFERASE"/>
    <property type="match status" value="1"/>
</dbReference>
<evidence type="ECO:0000256" key="3">
    <source>
        <dbReference type="ARBA" id="ARBA00005119"/>
    </source>
</evidence>
<name>F6EIX3_HOYSD</name>
<organism evidence="21 22">
    <name type="scientific">Hoyosella subflava (strain DSM 45089 / JCM 17490 / NBRC 109087 / DQS3-9A1)</name>
    <name type="common">Amycolicicoccus subflavus</name>
    <dbReference type="NCBI Taxonomy" id="443218"/>
    <lineage>
        <taxon>Bacteria</taxon>
        <taxon>Bacillati</taxon>
        <taxon>Actinomycetota</taxon>
        <taxon>Actinomycetes</taxon>
        <taxon>Mycobacteriales</taxon>
        <taxon>Hoyosellaceae</taxon>
        <taxon>Hoyosella</taxon>
    </lineage>
</organism>
<keyword evidence="8" id="KW-1003">Cell membrane</keyword>
<comment type="subcellular location">
    <subcellularLocation>
        <location evidence="2">Cell membrane</location>
        <topology evidence="2">Multi-pass membrane protein</topology>
    </subcellularLocation>
</comment>
<evidence type="ECO:0000313" key="22">
    <source>
        <dbReference type="Proteomes" id="UP000009235"/>
    </source>
</evidence>
<dbReference type="eggNOG" id="COG4589">
    <property type="taxonomic scope" value="Bacteria"/>
</dbReference>
<dbReference type="KEGG" id="asd:AS9A_1585"/>
<keyword evidence="16" id="KW-0594">Phospholipid biosynthesis</keyword>
<evidence type="ECO:0000256" key="5">
    <source>
        <dbReference type="ARBA" id="ARBA00010185"/>
    </source>
</evidence>
<keyword evidence="22" id="KW-1185">Reference proteome</keyword>
<dbReference type="AlphaFoldDB" id="F6EIX3"/>
<feature type="transmembrane region" description="Helical" evidence="20">
    <location>
        <begin position="36"/>
        <end position="55"/>
    </location>
</feature>
<evidence type="ECO:0000313" key="21">
    <source>
        <dbReference type="EMBL" id="AEF40034.1"/>
    </source>
</evidence>
<dbReference type="EMBL" id="CP002786">
    <property type="protein sequence ID" value="AEF40034.1"/>
    <property type="molecule type" value="Genomic_DNA"/>
</dbReference>
<keyword evidence="10 18" id="KW-0808">Transferase</keyword>
<comment type="pathway">
    <text evidence="4">Lipid metabolism.</text>
</comment>
<evidence type="ECO:0000256" key="20">
    <source>
        <dbReference type="SAM" id="Phobius"/>
    </source>
</evidence>
<feature type="transmembrane region" description="Helical" evidence="20">
    <location>
        <begin position="140"/>
        <end position="165"/>
    </location>
</feature>